<reference evidence="1 2" key="1">
    <citation type="submission" date="2024-09" db="EMBL/GenBank/DDBJ databases">
        <authorList>
            <person name="Sun Q."/>
            <person name="Mori K."/>
        </authorList>
    </citation>
    <scope>NUCLEOTIDE SEQUENCE [LARGE SCALE GENOMIC DNA]</scope>
    <source>
        <strain evidence="1 2">CECT 8365</strain>
    </source>
</reference>
<evidence type="ECO:0008006" key="3">
    <source>
        <dbReference type="Google" id="ProtNLM"/>
    </source>
</evidence>
<evidence type="ECO:0000313" key="1">
    <source>
        <dbReference type="EMBL" id="MFB9108374.1"/>
    </source>
</evidence>
<keyword evidence="2" id="KW-1185">Reference proteome</keyword>
<name>A0ABV5H8Y4_9FLAO</name>
<evidence type="ECO:0000313" key="2">
    <source>
        <dbReference type="Proteomes" id="UP001589562"/>
    </source>
</evidence>
<proteinExistence type="predicted"/>
<protein>
    <recommendedName>
        <fullName evidence="3">DUF4440 domain-containing protein</fullName>
    </recommendedName>
</protein>
<dbReference type="RefSeq" id="WP_278009096.1">
    <property type="nucleotide sequence ID" value="NZ_CP121112.1"/>
</dbReference>
<sequence>MILKLYKPAKKKQIKIGLLDSITTESLISKEENKFVNFKISKNEILNFRSKYIIEIFKVNNLDSSILFVKFSNFRIDNDLASIEVKKILGISMSHSKYYFKKKNGRWFFIKKELLSIG</sequence>
<organism evidence="1 2">
    <name type="scientific">Flavobacterium gyeonganense</name>
    <dbReference type="NCBI Taxonomy" id="1310418"/>
    <lineage>
        <taxon>Bacteria</taxon>
        <taxon>Pseudomonadati</taxon>
        <taxon>Bacteroidota</taxon>
        <taxon>Flavobacteriia</taxon>
        <taxon>Flavobacteriales</taxon>
        <taxon>Flavobacteriaceae</taxon>
        <taxon>Flavobacterium</taxon>
    </lineage>
</organism>
<dbReference type="Proteomes" id="UP001589562">
    <property type="component" value="Unassembled WGS sequence"/>
</dbReference>
<accession>A0ABV5H8Y4</accession>
<gene>
    <name evidence="1" type="ORF">ACFFVK_07280</name>
</gene>
<comment type="caution">
    <text evidence="1">The sequence shown here is derived from an EMBL/GenBank/DDBJ whole genome shotgun (WGS) entry which is preliminary data.</text>
</comment>
<dbReference type="EMBL" id="JBHMFE010000011">
    <property type="protein sequence ID" value="MFB9108374.1"/>
    <property type="molecule type" value="Genomic_DNA"/>
</dbReference>